<comment type="caution">
    <text evidence="1">The sequence shown here is derived from an EMBL/GenBank/DDBJ whole genome shotgun (WGS) entry which is preliminary data.</text>
</comment>
<evidence type="ECO:0000313" key="1">
    <source>
        <dbReference type="EMBL" id="RHC46893.1"/>
    </source>
</evidence>
<name>A0A414AG90_9FIRM</name>
<organism evidence="1 2">
    <name type="scientific">Enterocloster bolteae</name>
    <dbReference type="NCBI Taxonomy" id="208479"/>
    <lineage>
        <taxon>Bacteria</taxon>
        <taxon>Bacillati</taxon>
        <taxon>Bacillota</taxon>
        <taxon>Clostridia</taxon>
        <taxon>Lachnospirales</taxon>
        <taxon>Lachnospiraceae</taxon>
        <taxon>Enterocloster</taxon>
    </lineage>
</organism>
<dbReference type="Proteomes" id="UP000283975">
    <property type="component" value="Unassembled WGS sequence"/>
</dbReference>
<evidence type="ECO:0000313" key="2">
    <source>
        <dbReference type="Proteomes" id="UP000283975"/>
    </source>
</evidence>
<dbReference type="AlphaFoldDB" id="A0A414AG90"/>
<sequence>MGGMMPGMGGGNNPMQMIQKFMEFKNNFKGNPQEEVQKMLQSGQITQQQLDQAQQMAQQFQQMLGGMKK</sequence>
<dbReference type="EMBL" id="QSHZ01000059">
    <property type="protein sequence ID" value="RHC46893.1"/>
    <property type="molecule type" value="Genomic_DNA"/>
</dbReference>
<gene>
    <name evidence="1" type="ORF">DW839_30550</name>
</gene>
<protein>
    <submittedName>
        <fullName evidence="1">Uncharacterized protein</fullName>
    </submittedName>
</protein>
<proteinExistence type="predicted"/>
<accession>A0A414AG90</accession>
<reference evidence="1 2" key="1">
    <citation type="submission" date="2018-08" db="EMBL/GenBank/DDBJ databases">
        <title>A genome reference for cultivated species of the human gut microbiota.</title>
        <authorList>
            <person name="Zou Y."/>
            <person name="Xue W."/>
            <person name="Luo G."/>
        </authorList>
    </citation>
    <scope>NUCLEOTIDE SEQUENCE [LARGE SCALE GENOMIC DNA]</scope>
    <source>
        <strain evidence="1 2">AM35-14</strain>
    </source>
</reference>